<evidence type="ECO:0000313" key="4">
    <source>
        <dbReference type="EMBL" id="KGA30066.1"/>
    </source>
</evidence>
<reference evidence="5 6" key="1">
    <citation type="submission" date="2014-08" db="EMBL/GenBank/DDBJ databases">
        <title>Genome sequences of NCPPB Pectobacterium isolates.</title>
        <authorList>
            <person name="Glover R.H."/>
            <person name="Sapp M."/>
            <person name="Elphinstone J."/>
        </authorList>
    </citation>
    <scope>NUCLEOTIDE SEQUENCE [LARGE SCALE GENOMIC DNA]</scope>
    <source>
        <strain evidence="3 5">NCPPB 3701</strain>
        <strain evidence="4 6">NCPPB3702</strain>
    </source>
</reference>
<evidence type="ECO:0000313" key="6">
    <source>
        <dbReference type="Proteomes" id="UP000029436"/>
    </source>
</evidence>
<evidence type="ECO:0000256" key="2">
    <source>
        <dbReference type="ARBA" id="ARBA00022729"/>
    </source>
</evidence>
<evidence type="ECO:0000313" key="5">
    <source>
        <dbReference type="Proteomes" id="UP000029257"/>
    </source>
</evidence>
<protein>
    <recommendedName>
        <fullName evidence="1">Type IV secretion system putative lipoprotein virB7</fullName>
    </recommendedName>
</protein>
<proteinExistence type="predicted"/>
<evidence type="ECO:0000313" key="3">
    <source>
        <dbReference type="EMBL" id="KFX09864.1"/>
    </source>
</evidence>
<keyword evidence="2" id="KW-0732">Signal</keyword>
<sequence length="136" mass="15190">MKKIIFIFLGIAVLSGCSRPHGPAEKILNPELVTPNVSEQQTKITVTRNKQFIGGGSGGMCKFLVSIDDRDIALLKQNQFVTAYINNGLHKLRVSNECNVLSMGMRKTLDVVADGADQEYVTEIGMWGQYRMWRVK</sequence>
<name>A0AAW3ELU4_9GAMM</name>
<dbReference type="Proteomes" id="UP000029436">
    <property type="component" value="Unassembled WGS sequence"/>
</dbReference>
<dbReference type="InterPro" id="IPR012640">
    <property type="entry name" value="Membr_lipoprot_lipid_attach_CS"/>
</dbReference>
<dbReference type="Pfam" id="PF08139">
    <property type="entry name" value="LPAM_1"/>
    <property type="match status" value="1"/>
</dbReference>
<organism evidence="3 5">
    <name type="scientific">Pectobacterium wasabiae</name>
    <dbReference type="NCBI Taxonomy" id="55208"/>
    <lineage>
        <taxon>Bacteria</taxon>
        <taxon>Pseudomonadati</taxon>
        <taxon>Pseudomonadota</taxon>
        <taxon>Gammaproteobacteria</taxon>
        <taxon>Enterobacterales</taxon>
        <taxon>Pectobacteriaceae</taxon>
        <taxon>Pectobacterium</taxon>
    </lineage>
</organism>
<dbReference type="AlphaFoldDB" id="A0AAW3ELU4"/>
<dbReference type="EMBL" id="JQHP01000001">
    <property type="protein sequence ID" value="KFX09864.1"/>
    <property type="molecule type" value="Genomic_DNA"/>
</dbReference>
<accession>A0AAW3ELU4</accession>
<comment type="caution">
    <text evidence="3">The sequence shown here is derived from an EMBL/GenBank/DDBJ whole genome shotgun (WGS) entry which is preliminary data.</text>
</comment>
<gene>
    <name evidence="3" type="ORF">JV38_02780</name>
    <name evidence="4" type="ORF">KU73_06505</name>
</gene>
<evidence type="ECO:0000256" key="1">
    <source>
        <dbReference type="ARBA" id="ARBA00017922"/>
    </source>
</evidence>
<dbReference type="EMBL" id="JQOH01000002">
    <property type="protein sequence ID" value="KGA30066.1"/>
    <property type="molecule type" value="Genomic_DNA"/>
</dbReference>
<keyword evidence="6" id="KW-1185">Reference proteome</keyword>
<dbReference type="PROSITE" id="PS51257">
    <property type="entry name" value="PROKAR_LIPOPROTEIN"/>
    <property type="match status" value="1"/>
</dbReference>
<dbReference type="RefSeq" id="WP_005967212.1">
    <property type="nucleotide sequence ID" value="NZ_JQHP01000001.1"/>
</dbReference>
<dbReference type="Proteomes" id="UP000029257">
    <property type="component" value="Unassembled WGS sequence"/>
</dbReference>